<evidence type="ECO:0000313" key="3">
    <source>
        <dbReference type="Proteomes" id="UP001202328"/>
    </source>
</evidence>
<proteinExistence type="predicted"/>
<dbReference type="Proteomes" id="UP001202328">
    <property type="component" value="Unassembled WGS sequence"/>
</dbReference>
<keyword evidence="1" id="KW-0328">Glycosyltransferase</keyword>
<comment type="caution">
    <text evidence="2">The sequence shown here is derived from an EMBL/GenBank/DDBJ whole genome shotgun (WGS) entry which is preliminary data.</text>
</comment>
<dbReference type="PANTHER" id="PTHR48046:SF1">
    <property type="entry name" value="GLYCOSYLTRANSFERASE-RELATED"/>
    <property type="match status" value="1"/>
</dbReference>
<sequence length="257" mass="28664">MGTTQDHHHTPHVAMLPCPGMGHLVPHLELAKPSAAQSQYLLSNSLPESLQIYHLPPKNIAPSVENSASLEIRLSSIIRESLPEIESFIVNSHDSKDTAVSPISILITDFFSTDGFDIANKVGIPKYIYFCPAAYIFSFMILSISKIQFKTPGCKPIQPNDLPDPLWDRKTGAYKWFLNQASRFPLADGILLNTSRDIEPNTIQSLRDNPILQQLGTPRIYPVGPLVKPQLAKLNDEYLTWLNQQPKDSVLYVSFGS</sequence>
<feature type="non-terminal residue" evidence="2">
    <location>
        <position position="1"/>
    </location>
</feature>
<dbReference type="EMBL" id="JAJJMB010014835">
    <property type="protein sequence ID" value="KAI3857444.1"/>
    <property type="molecule type" value="Genomic_DNA"/>
</dbReference>
<evidence type="ECO:0000256" key="1">
    <source>
        <dbReference type="ARBA" id="ARBA00022676"/>
    </source>
</evidence>
<accession>A0AAD4S4A7</accession>
<evidence type="ECO:0000313" key="2">
    <source>
        <dbReference type="EMBL" id="KAI3857444.1"/>
    </source>
</evidence>
<organism evidence="2 3">
    <name type="scientific">Papaver atlanticum</name>
    <dbReference type="NCBI Taxonomy" id="357466"/>
    <lineage>
        <taxon>Eukaryota</taxon>
        <taxon>Viridiplantae</taxon>
        <taxon>Streptophyta</taxon>
        <taxon>Embryophyta</taxon>
        <taxon>Tracheophyta</taxon>
        <taxon>Spermatophyta</taxon>
        <taxon>Magnoliopsida</taxon>
        <taxon>Ranunculales</taxon>
        <taxon>Papaveraceae</taxon>
        <taxon>Papaveroideae</taxon>
        <taxon>Papaver</taxon>
    </lineage>
</organism>
<protein>
    <submittedName>
        <fullName evidence="2">Uncharacterized protein</fullName>
    </submittedName>
</protein>
<dbReference type="SUPFAM" id="SSF53756">
    <property type="entry name" value="UDP-Glycosyltransferase/glycogen phosphorylase"/>
    <property type="match status" value="1"/>
</dbReference>
<reference evidence="2" key="1">
    <citation type="submission" date="2022-04" db="EMBL/GenBank/DDBJ databases">
        <title>A functionally conserved STORR gene fusion in Papaver species that diverged 16.8 million years ago.</title>
        <authorList>
            <person name="Catania T."/>
        </authorList>
    </citation>
    <scope>NUCLEOTIDE SEQUENCE</scope>
    <source>
        <strain evidence="2">S-188037</strain>
    </source>
</reference>
<dbReference type="AlphaFoldDB" id="A0AAD4S4A7"/>
<dbReference type="GO" id="GO:0016757">
    <property type="term" value="F:glycosyltransferase activity"/>
    <property type="evidence" value="ECO:0007669"/>
    <property type="project" value="UniProtKB-KW"/>
</dbReference>
<keyword evidence="3" id="KW-1185">Reference proteome</keyword>
<dbReference type="Gene3D" id="3.40.50.2000">
    <property type="entry name" value="Glycogen Phosphorylase B"/>
    <property type="match status" value="1"/>
</dbReference>
<name>A0AAD4S4A7_9MAGN</name>
<dbReference type="PANTHER" id="PTHR48046">
    <property type="entry name" value="UDP-GLYCOSYLTRANSFERASE 72E1"/>
    <property type="match status" value="1"/>
</dbReference>
<gene>
    <name evidence="2" type="ORF">MKW98_026571</name>
</gene>
<keyword evidence="1" id="KW-0808">Transferase</keyword>